<sequence length="694" mass="77153">MLPPGPPRMGEGAPVATPTDPKNMDVAEPVALTDRTGAEHEPRSPTSRAEPPPMSRTASHGVQSAPAGAMRSRTMGPEALSRPALAPDPSVRRRFEEQVAATPLGGTSDGLLALLRDHPELVSDELAREAEKILPSEVVLPLSRGSSSYMTPPTEAQNVESTLFPGETPQTESPAEVLRPSGPSFPLPEAARPVLQSVNSTGRIQTRKASFSGPVPATPNLGQTAAAPDYTAEKIVVAMVGLPARGKSYLSNKLMRYLRWREYNVKVFNVGQLRRATARMQQERTGEHVEQSAAFFDSHNAAAQKMRNGLAHECLEQLIAWLRDGPGNVGIHDATNTTKERRKQIADRVAREPGLRLIFLESICTDPAVIAENVAVKVGSADPDYFNLDPERAKEDFLRRIKHYEDVYEPLDADGTESEYSYCKIVDVGRSATMNLVSGYLESHIAFYLMNLHVTPRNIFFSRHGESQFNVEGKIGGDSDLSERGWAYARALPKLIHEHIGDAPLTVWHSSLRRTGQTASMLKYPKLVWNSLDELDAGVCDSMTYEEIAKYYPEDYASRDEDKFNYRYRGGESYRDVLVRLEPVIMELERQANILIIGHQAIIRALYAYFHGYDQNELPYIKVPLHTVIQLTPRAYGCDEKRYQLPIEAVDTHRERPQRSLASSISSLNIEEPEDERMRAATSQPPSQRQPPPA</sequence>
<gene>
    <name evidence="8" type="primary">FBP26</name>
    <name evidence="8" type="ORF">MOBT1_000932</name>
</gene>
<evidence type="ECO:0000256" key="2">
    <source>
        <dbReference type="ARBA" id="ARBA00013067"/>
    </source>
</evidence>
<evidence type="ECO:0000256" key="3">
    <source>
        <dbReference type="ARBA" id="ARBA00022741"/>
    </source>
</evidence>
<dbReference type="GO" id="GO:0005524">
    <property type="term" value="F:ATP binding"/>
    <property type="evidence" value="ECO:0007669"/>
    <property type="project" value="UniProtKB-KW"/>
</dbReference>
<dbReference type="InterPro" id="IPR003094">
    <property type="entry name" value="6Pfruct_kin"/>
</dbReference>
<keyword evidence="4" id="KW-0378">Hydrolase</keyword>
<keyword evidence="5" id="KW-0067">ATP-binding</keyword>
<reference evidence="8" key="1">
    <citation type="submission" date="2023-03" db="EMBL/GenBank/DDBJ databases">
        <title>Mating type loci evolution in Malassezia.</title>
        <authorList>
            <person name="Coelho M.A."/>
        </authorList>
    </citation>
    <scope>NUCLEOTIDE SEQUENCE</scope>
    <source>
        <strain evidence="8">CBS 7876</strain>
    </source>
</reference>
<dbReference type="Proteomes" id="UP001214603">
    <property type="component" value="Chromosome 1"/>
</dbReference>
<dbReference type="SUPFAM" id="SSF52540">
    <property type="entry name" value="P-loop containing nucleoside triphosphate hydrolases"/>
    <property type="match status" value="1"/>
</dbReference>
<dbReference type="PRINTS" id="PR00991">
    <property type="entry name" value="6PFRUCTKNASE"/>
</dbReference>
<organism evidence="8 9">
    <name type="scientific">Malassezia obtusa</name>
    <dbReference type="NCBI Taxonomy" id="76774"/>
    <lineage>
        <taxon>Eukaryota</taxon>
        <taxon>Fungi</taxon>
        <taxon>Dikarya</taxon>
        <taxon>Basidiomycota</taxon>
        <taxon>Ustilaginomycotina</taxon>
        <taxon>Malasseziomycetes</taxon>
        <taxon>Malasseziales</taxon>
        <taxon>Malasseziaceae</taxon>
        <taxon>Malassezia</taxon>
    </lineage>
</organism>
<dbReference type="InterPro" id="IPR013078">
    <property type="entry name" value="His_Pase_superF_clade-1"/>
</dbReference>
<dbReference type="GO" id="GO:0003873">
    <property type="term" value="F:6-phosphofructo-2-kinase activity"/>
    <property type="evidence" value="ECO:0007669"/>
    <property type="project" value="InterPro"/>
</dbReference>
<feature type="region of interest" description="Disordered" evidence="6">
    <location>
        <begin position="1"/>
        <end position="94"/>
    </location>
</feature>
<dbReference type="Gene3D" id="3.40.50.1240">
    <property type="entry name" value="Phosphoglycerate mutase-like"/>
    <property type="match status" value="1"/>
</dbReference>
<dbReference type="PANTHER" id="PTHR10606">
    <property type="entry name" value="6-PHOSPHOFRUCTO-2-KINASE/FRUCTOSE-2,6-BISPHOSPHATASE"/>
    <property type="match status" value="1"/>
</dbReference>
<protein>
    <recommendedName>
        <fullName evidence="2">fructose-2,6-bisphosphate 2-phosphatase</fullName>
        <ecNumber evidence="2">3.1.3.46</ecNumber>
    </recommendedName>
</protein>
<dbReference type="Pfam" id="PF00300">
    <property type="entry name" value="His_Phos_1"/>
    <property type="match status" value="1"/>
</dbReference>
<dbReference type="GO" id="GO:0006000">
    <property type="term" value="P:fructose metabolic process"/>
    <property type="evidence" value="ECO:0007669"/>
    <property type="project" value="InterPro"/>
</dbReference>
<dbReference type="EC" id="3.1.3.46" evidence="2"/>
<feature type="region of interest" description="Disordered" evidence="6">
    <location>
        <begin position="653"/>
        <end position="694"/>
    </location>
</feature>
<dbReference type="SMART" id="SM00855">
    <property type="entry name" value="PGAM"/>
    <property type="match status" value="1"/>
</dbReference>
<dbReference type="GO" id="GO:0006003">
    <property type="term" value="P:fructose 2,6-bisphosphate metabolic process"/>
    <property type="evidence" value="ECO:0007669"/>
    <property type="project" value="InterPro"/>
</dbReference>
<evidence type="ECO:0000256" key="6">
    <source>
        <dbReference type="SAM" id="MobiDB-lite"/>
    </source>
</evidence>
<comment type="similarity">
    <text evidence="1">In the C-terminal section; belongs to the phosphoglycerate mutase family.</text>
</comment>
<dbReference type="InterPro" id="IPR029033">
    <property type="entry name" value="His_PPase_superfam"/>
</dbReference>
<proteinExistence type="inferred from homology"/>
<dbReference type="InterPro" id="IPR027417">
    <property type="entry name" value="P-loop_NTPase"/>
</dbReference>
<dbReference type="FunFam" id="3.40.50.1240:FF:000005">
    <property type="entry name" value="GpmB, Fructose-2,6-bisphosphatase"/>
    <property type="match status" value="1"/>
</dbReference>
<dbReference type="AlphaFoldDB" id="A0AAF0DXY8"/>
<evidence type="ECO:0000256" key="5">
    <source>
        <dbReference type="ARBA" id="ARBA00022840"/>
    </source>
</evidence>
<dbReference type="SUPFAM" id="SSF53254">
    <property type="entry name" value="Phosphoglycerate mutase-like"/>
    <property type="match status" value="1"/>
</dbReference>
<dbReference type="GO" id="GO:0005829">
    <property type="term" value="C:cytosol"/>
    <property type="evidence" value="ECO:0007669"/>
    <property type="project" value="TreeGrafter"/>
</dbReference>
<dbReference type="EMBL" id="CP119934">
    <property type="protein sequence ID" value="WFD02251.1"/>
    <property type="molecule type" value="Genomic_DNA"/>
</dbReference>
<feature type="domain" description="6-phosphofructo-2-kinase" evidence="7">
    <location>
        <begin position="227"/>
        <end position="456"/>
    </location>
</feature>
<dbReference type="GO" id="GO:0004331">
    <property type="term" value="F:fructose-2,6-bisphosphate 2-phosphatase activity"/>
    <property type="evidence" value="ECO:0007669"/>
    <property type="project" value="UniProtKB-EC"/>
</dbReference>
<dbReference type="Pfam" id="PF01591">
    <property type="entry name" value="6PF2K"/>
    <property type="match status" value="1"/>
</dbReference>
<dbReference type="Gene3D" id="3.40.50.300">
    <property type="entry name" value="P-loop containing nucleotide triphosphate hydrolases"/>
    <property type="match status" value="1"/>
</dbReference>
<dbReference type="FunFam" id="3.40.50.300:FF:000644">
    <property type="entry name" value="GpmB, Fructose-2,6-bisphosphatase"/>
    <property type="match status" value="1"/>
</dbReference>
<dbReference type="PANTHER" id="PTHR10606:SF44">
    <property type="entry name" value="6-PHOSPHOFRUCTO 2-KINASE_FRUCTOSE 2,6-BISPHOSPHATASE LONG FORM"/>
    <property type="match status" value="1"/>
</dbReference>
<keyword evidence="9" id="KW-1185">Reference proteome</keyword>
<dbReference type="InterPro" id="IPR013079">
    <property type="entry name" value="6Phosfructo_kin"/>
</dbReference>
<dbReference type="CDD" id="cd07067">
    <property type="entry name" value="HP_PGM_like"/>
    <property type="match status" value="1"/>
</dbReference>
<evidence type="ECO:0000256" key="1">
    <source>
        <dbReference type="ARBA" id="ARBA00008408"/>
    </source>
</evidence>
<name>A0AAF0DXY8_9BASI</name>
<evidence type="ECO:0000313" key="9">
    <source>
        <dbReference type="Proteomes" id="UP001214603"/>
    </source>
</evidence>
<evidence type="ECO:0000259" key="7">
    <source>
        <dbReference type="Pfam" id="PF01591"/>
    </source>
</evidence>
<keyword evidence="3" id="KW-0547">Nucleotide-binding</keyword>
<evidence type="ECO:0000256" key="4">
    <source>
        <dbReference type="ARBA" id="ARBA00022801"/>
    </source>
</evidence>
<evidence type="ECO:0000313" key="8">
    <source>
        <dbReference type="EMBL" id="WFD02251.1"/>
    </source>
</evidence>
<feature type="compositionally biased region" description="Polar residues" evidence="6">
    <location>
        <begin position="660"/>
        <end position="669"/>
    </location>
</feature>
<accession>A0AAF0DXY8</accession>